<evidence type="ECO:0000313" key="2">
    <source>
        <dbReference type="Proteomes" id="UP000639772"/>
    </source>
</evidence>
<gene>
    <name evidence="1" type="ORF">HPP92_021689</name>
</gene>
<evidence type="ECO:0000313" key="1">
    <source>
        <dbReference type="EMBL" id="KAG0463213.1"/>
    </source>
</evidence>
<dbReference type="OrthoDB" id="1933527at2759"/>
<dbReference type="EMBL" id="JADCNM010000011">
    <property type="protein sequence ID" value="KAG0463213.1"/>
    <property type="molecule type" value="Genomic_DNA"/>
</dbReference>
<protein>
    <submittedName>
        <fullName evidence="1">Uncharacterized protein</fullName>
    </submittedName>
</protein>
<accession>A0A835Q225</accession>
<sequence>MLDFVTEESVVEILRCWTSFVSCTEKLICALEDISAASEFSRSVALLCRHGLSSVVEDHFLQYLEWNGDRLIVSHEETATLYPLMMGKAKGMDFCSPFA</sequence>
<dbReference type="Proteomes" id="UP000639772">
    <property type="component" value="Chromosome 11"/>
</dbReference>
<reference evidence="1 2" key="1">
    <citation type="journal article" date="2020" name="Nat. Food">
        <title>A phased Vanilla planifolia genome enables genetic improvement of flavour and production.</title>
        <authorList>
            <person name="Hasing T."/>
            <person name="Tang H."/>
            <person name="Brym M."/>
            <person name="Khazi F."/>
            <person name="Huang T."/>
            <person name="Chambers A.H."/>
        </authorList>
    </citation>
    <scope>NUCLEOTIDE SEQUENCE [LARGE SCALE GENOMIC DNA]</scope>
    <source>
        <tissue evidence="1">Leaf</tissue>
    </source>
</reference>
<dbReference type="AlphaFoldDB" id="A0A835Q225"/>
<comment type="caution">
    <text evidence="1">The sequence shown here is derived from an EMBL/GenBank/DDBJ whole genome shotgun (WGS) entry which is preliminary data.</text>
</comment>
<name>A0A835Q225_VANPL</name>
<organism evidence="1 2">
    <name type="scientific">Vanilla planifolia</name>
    <name type="common">Vanilla</name>
    <dbReference type="NCBI Taxonomy" id="51239"/>
    <lineage>
        <taxon>Eukaryota</taxon>
        <taxon>Viridiplantae</taxon>
        <taxon>Streptophyta</taxon>
        <taxon>Embryophyta</taxon>
        <taxon>Tracheophyta</taxon>
        <taxon>Spermatophyta</taxon>
        <taxon>Magnoliopsida</taxon>
        <taxon>Liliopsida</taxon>
        <taxon>Asparagales</taxon>
        <taxon>Orchidaceae</taxon>
        <taxon>Vanilloideae</taxon>
        <taxon>Vanilleae</taxon>
        <taxon>Vanilla</taxon>
    </lineage>
</organism>
<proteinExistence type="predicted"/>